<dbReference type="PANTHER" id="PTHR32552:SF81">
    <property type="entry name" value="TONB-DEPENDENT OUTER MEMBRANE RECEPTOR"/>
    <property type="match status" value="1"/>
</dbReference>
<evidence type="ECO:0000256" key="2">
    <source>
        <dbReference type="ARBA" id="ARBA00022448"/>
    </source>
</evidence>
<comment type="caution">
    <text evidence="11">The sequence shown here is derived from an EMBL/GenBank/DDBJ whole genome shotgun (WGS) entry which is preliminary data.</text>
</comment>
<evidence type="ECO:0000256" key="3">
    <source>
        <dbReference type="ARBA" id="ARBA00022452"/>
    </source>
</evidence>
<protein>
    <submittedName>
        <fullName evidence="11">TonB-dependent receptor</fullName>
    </submittedName>
</protein>
<evidence type="ECO:0000313" key="12">
    <source>
        <dbReference type="Proteomes" id="UP000583556"/>
    </source>
</evidence>
<dbReference type="InterPro" id="IPR039426">
    <property type="entry name" value="TonB-dep_rcpt-like"/>
</dbReference>
<dbReference type="Proteomes" id="UP000583556">
    <property type="component" value="Unassembled WGS sequence"/>
</dbReference>
<comment type="subcellular location">
    <subcellularLocation>
        <location evidence="1">Cell outer membrane</location>
        <topology evidence="1">Multi-pass membrane protein</topology>
    </subcellularLocation>
</comment>
<proteinExistence type="predicted"/>
<keyword evidence="11" id="KW-0675">Receptor</keyword>
<accession>A0A7Y0G9G3</accession>
<name>A0A7Y0G9G3_9SPHN</name>
<dbReference type="AlphaFoldDB" id="A0A7Y0G9G3"/>
<dbReference type="InterPro" id="IPR036942">
    <property type="entry name" value="Beta-barrel_TonB_sf"/>
</dbReference>
<dbReference type="GO" id="GO:0009279">
    <property type="term" value="C:cell outer membrane"/>
    <property type="evidence" value="ECO:0007669"/>
    <property type="project" value="UniProtKB-SubCell"/>
</dbReference>
<organism evidence="11 12">
    <name type="scientific">Novosphingobium olei</name>
    <dbReference type="NCBI Taxonomy" id="2728851"/>
    <lineage>
        <taxon>Bacteria</taxon>
        <taxon>Pseudomonadati</taxon>
        <taxon>Pseudomonadota</taxon>
        <taxon>Alphaproteobacteria</taxon>
        <taxon>Sphingomonadales</taxon>
        <taxon>Sphingomonadaceae</taxon>
        <taxon>Novosphingobium</taxon>
    </lineage>
</organism>
<evidence type="ECO:0000256" key="9">
    <source>
        <dbReference type="ARBA" id="ARBA00023136"/>
    </source>
</evidence>
<keyword evidence="2" id="KW-0813">Transport</keyword>
<keyword evidence="9" id="KW-0472">Membrane</keyword>
<keyword evidence="8" id="KW-0798">TonB box</keyword>
<evidence type="ECO:0000256" key="5">
    <source>
        <dbReference type="ARBA" id="ARBA00022692"/>
    </source>
</evidence>
<reference evidence="11 12" key="1">
    <citation type="submission" date="2020-04" db="EMBL/GenBank/DDBJ databases">
        <title>Novosphingobium sp. TW-4 isolated from soil.</title>
        <authorList>
            <person name="Dahal R.H."/>
            <person name="Chaudhary D.K."/>
        </authorList>
    </citation>
    <scope>NUCLEOTIDE SEQUENCE [LARGE SCALE GENOMIC DNA]</scope>
    <source>
        <strain evidence="11 12">TW-4</strain>
    </source>
</reference>
<keyword evidence="7" id="KW-0406">Ion transport</keyword>
<dbReference type="GO" id="GO:0006826">
    <property type="term" value="P:iron ion transport"/>
    <property type="evidence" value="ECO:0007669"/>
    <property type="project" value="UniProtKB-KW"/>
</dbReference>
<sequence>MEGAGTNLDNHGNRDSPSGVCSSELVFVGDAGSTEPNDASRRFGAEFALFWRPLPGVTVDGTAAYTRARFRGAAPGQAFIPGATPFVLGGGISASMTPSLTATLRIRHFASAPLIEDNSQKSDATTLMNLGVYREAGRLRLGIDLLNLFNARDPDITYFYASRLRGEPAGEIDDRYIHPVEPRQVRVTARFLL</sequence>
<evidence type="ECO:0000256" key="1">
    <source>
        <dbReference type="ARBA" id="ARBA00004571"/>
    </source>
</evidence>
<gene>
    <name evidence="11" type="ORF">HHL27_09905</name>
</gene>
<keyword evidence="5" id="KW-0812">Transmembrane</keyword>
<keyword evidence="10" id="KW-0998">Cell outer membrane</keyword>
<keyword evidence="4" id="KW-0410">Iron transport</keyword>
<evidence type="ECO:0000256" key="4">
    <source>
        <dbReference type="ARBA" id="ARBA00022496"/>
    </source>
</evidence>
<keyword evidence="12" id="KW-1185">Reference proteome</keyword>
<dbReference type="EMBL" id="JABBGM010000003">
    <property type="protein sequence ID" value="NML93980.1"/>
    <property type="molecule type" value="Genomic_DNA"/>
</dbReference>
<dbReference type="PANTHER" id="PTHR32552">
    <property type="entry name" value="FERRICHROME IRON RECEPTOR-RELATED"/>
    <property type="match status" value="1"/>
</dbReference>
<evidence type="ECO:0000256" key="6">
    <source>
        <dbReference type="ARBA" id="ARBA00023004"/>
    </source>
</evidence>
<evidence type="ECO:0000256" key="8">
    <source>
        <dbReference type="ARBA" id="ARBA00023077"/>
    </source>
</evidence>
<evidence type="ECO:0000256" key="7">
    <source>
        <dbReference type="ARBA" id="ARBA00023065"/>
    </source>
</evidence>
<keyword evidence="3" id="KW-1134">Transmembrane beta strand</keyword>
<evidence type="ECO:0000313" key="11">
    <source>
        <dbReference type="EMBL" id="NML93980.1"/>
    </source>
</evidence>
<dbReference type="Gene3D" id="2.40.170.20">
    <property type="entry name" value="TonB-dependent receptor, beta-barrel domain"/>
    <property type="match status" value="1"/>
</dbReference>
<keyword evidence="6" id="KW-0408">Iron</keyword>
<evidence type="ECO:0000256" key="10">
    <source>
        <dbReference type="ARBA" id="ARBA00023237"/>
    </source>
</evidence>
<dbReference type="SUPFAM" id="SSF56935">
    <property type="entry name" value="Porins"/>
    <property type="match status" value="1"/>
</dbReference>